<evidence type="ECO:0000256" key="1">
    <source>
        <dbReference type="SAM" id="Phobius"/>
    </source>
</evidence>
<protein>
    <submittedName>
        <fullName evidence="2">Uncharacterized protein</fullName>
    </submittedName>
</protein>
<reference evidence="3" key="4">
    <citation type="submission" date="2020-10" db="EMBL/GenBank/DDBJ databases">
        <authorList>
            <person name="Bassil N.M."/>
            <person name="Lloyd J.R."/>
        </authorList>
    </citation>
    <scope>NUCLEOTIDE SEQUENCE</scope>
    <source>
        <strain evidence="3">NB2006</strain>
    </source>
</reference>
<sequence length="83" mass="9590">MFILYAALTFIILVYVIAPFLNLINMSQDFFAIWVIPSIIIGLLISINQKLSVLISKDKENTKDPILTDEEIEKELENIYDEK</sequence>
<keyword evidence="1" id="KW-0472">Membrane</keyword>
<dbReference type="AlphaFoldDB" id="A0A1S2MDQ7"/>
<dbReference type="EMBL" id="CP063356">
    <property type="protein sequence ID" value="QOY37794.1"/>
    <property type="molecule type" value="Genomic_DNA"/>
</dbReference>
<accession>A0A1S2MDQ7</accession>
<feature type="transmembrane region" description="Helical" evidence="1">
    <location>
        <begin position="30"/>
        <end position="47"/>
    </location>
</feature>
<dbReference type="RefSeq" id="WP_071315827.1">
    <property type="nucleotide sequence ID" value="NZ_CP063356.2"/>
</dbReference>
<evidence type="ECO:0000313" key="4">
    <source>
        <dbReference type="Proteomes" id="UP000180175"/>
    </source>
</evidence>
<proteinExistence type="predicted"/>
<keyword evidence="1" id="KW-0812">Transmembrane</keyword>
<dbReference type="EMBL" id="LQXD01000013">
    <property type="protein sequence ID" value="OIJ22952.1"/>
    <property type="molecule type" value="Genomic_DNA"/>
</dbReference>
<feature type="transmembrane region" description="Helical" evidence="1">
    <location>
        <begin position="5"/>
        <end position="24"/>
    </location>
</feature>
<reference evidence="2 4" key="1">
    <citation type="submission" date="2016-10" db="EMBL/GenBank/DDBJ databases">
        <title>Draft genome sequences of four alkaliphilic bacteria belonging to the Anaerobacillus genus.</title>
        <authorList>
            <person name="Bassil N.M."/>
            <person name="Lloyd J.R."/>
        </authorList>
    </citation>
    <scope>NUCLEOTIDE SEQUENCE [LARGE SCALE GENOMIC DNA]</scope>
    <source>
        <strain evidence="2 4">NB2006</strain>
    </source>
</reference>
<organism evidence="2 4">
    <name type="scientific">Anaerobacillus isosaccharinicus</name>
    <dbReference type="NCBI Taxonomy" id="1532552"/>
    <lineage>
        <taxon>Bacteria</taxon>
        <taxon>Bacillati</taxon>
        <taxon>Bacillota</taxon>
        <taxon>Bacilli</taxon>
        <taxon>Bacillales</taxon>
        <taxon>Bacillaceae</taxon>
        <taxon>Anaerobacillus</taxon>
    </lineage>
</organism>
<reference evidence="3 4" key="3">
    <citation type="journal article" date="2019" name="Int. J. Syst. Evol. Microbiol.">
        <title>Anaerobacillus isosaccharinicus sp. nov., an alkaliphilic bacterium which degrades isosaccharinic acid.</title>
        <authorList>
            <person name="Bassil N.M."/>
            <person name="Lloyd J.R."/>
        </authorList>
    </citation>
    <scope>NUCLEOTIDE SEQUENCE [LARGE SCALE GENOMIC DNA]</scope>
    <source>
        <strain evidence="3 4">NB2006</strain>
    </source>
</reference>
<gene>
    <name evidence="3" type="ORF">AWH56_009585</name>
    <name evidence="2" type="ORF">AWH56_03590</name>
</gene>
<reference evidence="3 4" key="2">
    <citation type="journal article" date="2017" name="Genome Announc.">
        <title>Draft Genome Sequences of Four Alkaliphilic Bacteria Belonging to the Anaerobacillus Genus.</title>
        <authorList>
            <person name="Bassil N.M."/>
            <person name="Lloyd J.R."/>
        </authorList>
    </citation>
    <scope>NUCLEOTIDE SEQUENCE [LARGE SCALE GENOMIC DNA]</scope>
    <source>
        <strain evidence="3 4">NB2006</strain>
    </source>
</reference>
<dbReference type="Proteomes" id="UP000180175">
    <property type="component" value="Chromosome"/>
</dbReference>
<keyword evidence="4" id="KW-1185">Reference proteome</keyword>
<evidence type="ECO:0000313" key="2">
    <source>
        <dbReference type="EMBL" id="OIJ22952.1"/>
    </source>
</evidence>
<keyword evidence="1" id="KW-1133">Transmembrane helix</keyword>
<dbReference type="KEGG" id="aia:AWH56_009585"/>
<name>A0A1S2MDQ7_9BACI</name>
<evidence type="ECO:0000313" key="3">
    <source>
        <dbReference type="EMBL" id="QOY37794.1"/>
    </source>
</evidence>